<protein>
    <recommendedName>
        <fullName evidence="3">SAM domain-containing protein</fullName>
    </recommendedName>
</protein>
<dbReference type="Ensembl" id="ENSPFOT00000007313.2">
    <property type="protein sequence ID" value="ENSPFOP00000007301.2"/>
    <property type="gene ID" value="ENSPFOG00000007394.2"/>
</dbReference>
<dbReference type="EMBL" id="AYCK01003091">
    <property type="status" value="NOT_ANNOTATED_CDS"/>
    <property type="molecule type" value="Genomic_DNA"/>
</dbReference>
<dbReference type="SUPFAM" id="SSF47769">
    <property type="entry name" value="SAM/Pointed domain"/>
    <property type="match status" value="1"/>
</dbReference>
<reference evidence="1" key="3">
    <citation type="submission" date="2025-09" db="UniProtKB">
        <authorList>
            <consortium name="Ensembl"/>
        </authorList>
    </citation>
    <scope>IDENTIFICATION</scope>
</reference>
<keyword evidence="2" id="KW-1185">Reference proteome</keyword>
<dbReference type="OMA" id="SIRCHIM"/>
<dbReference type="Proteomes" id="UP000028760">
    <property type="component" value="Unassembled WGS sequence"/>
</dbReference>
<name>A0A087XNE8_POEFO</name>
<reference evidence="1" key="2">
    <citation type="submission" date="2025-08" db="UniProtKB">
        <authorList>
            <consortium name="Ensembl"/>
        </authorList>
    </citation>
    <scope>IDENTIFICATION</scope>
</reference>
<proteinExistence type="predicted"/>
<dbReference type="GeneTree" id="ENSGT01140000286714"/>
<reference evidence="2" key="1">
    <citation type="submission" date="2013-10" db="EMBL/GenBank/DDBJ databases">
        <authorList>
            <person name="Schartl M."/>
            <person name="Warren W."/>
        </authorList>
    </citation>
    <scope>NUCLEOTIDE SEQUENCE [LARGE SCALE GENOMIC DNA]</scope>
    <source>
        <strain evidence="2">female</strain>
    </source>
</reference>
<dbReference type="InterPro" id="IPR013761">
    <property type="entry name" value="SAM/pointed_sf"/>
</dbReference>
<accession>A0A087XNE8</accession>
<dbReference type="AlphaFoldDB" id="A0A087XNE8"/>
<sequence length="232" mass="26871">MDAIFNLLQQYRLESYYNQFLQMGVKDEQDFLDGVTDEDLYSLGLSHVEKNRFNNMRTFIQKLSAPQRRVQTVTPPKTSNSFSLWYTYPKCPERKQIKDMDPGQNTVEDLMLRISYLEKVANTQGVCLYTIDGMPLTDDPFFNTWSLKERHIQTGDTVYAIFTSKENLRQAPKMAKQKPYEATGTEVIRCHVMLKVEGYFEVCVDLESDTMATLRQKLSKTSGIPGHVLHQK</sequence>
<dbReference type="STRING" id="48698.ENSPFOP00000007301"/>
<evidence type="ECO:0008006" key="3">
    <source>
        <dbReference type="Google" id="ProtNLM"/>
    </source>
</evidence>
<organism evidence="1 2">
    <name type="scientific">Poecilia formosa</name>
    <name type="common">Amazon molly</name>
    <name type="synonym">Limia formosa</name>
    <dbReference type="NCBI Taxonomy" id="48698"/>
    <lineage>
        <taxon>Eukaryota</taxon>
        <taxon>Metazoa</taxon>
        <taxon>Chordata</taxon>
        <taxon>Craniata</taxon>
        <taxon>Vertebrata</taxon>
        <taxon>Euteleostomi</taxon>
        <taxon>Actinopterygii</taxon>
        <taxon>Neopterygii</taxon>
        <taxon>Teleostei</taxon>
        <taxon>Neoteleostei</taxon>
        <taxon>Acanthomorphata</taxon>
        <taxon>Ovalentaria</taxon>
        <taxon>Atherinomorphae</taxon>
        <taxon>Cyprinodontiformes</taxon>
        <taxon>Poeciliidae</taxon>
        <taxon>Poeciliinae</taxon>
        <taxon>Poecilia</taxon>
    </lineage>
</organism>
<evidence type="ECO:0000313" key="1">
    <source>
        <dbReference type="Ensembl" id="ENSPFOP00000007301.2"/>
    </source>
</evidence>
<evidence type="ECO:0000313" key="2">
    <source>
        <dbReference type="Proteomes" id="UP000028760"/>
    </source>
</evidence>